<dbReference type="PANTHER" id="PTHR13000">
    <property type="entry name" value="NUCLEOPORIN P54"/>
    <property type="match status" value="1"/>
</dbReference>
<sequence length="310" mass="34636">MVSQQPSFAWSLPSDSKKLYNQSLYQGLATPSTVRSGRFGGELGATRRSDGPAPSASSIPSQLARLKNSWDPSSPECVFQYFFYNRVPTEHVALYGKPDRASDAGWEAALAKRPDNQSVPVLAVGFDDVAKRAALQEKQVMTYRARMHEINDRLSQLSSRHDLHSTAQAHDVSVRLQALAHRTLRLAIKVQVAKSHGFSLRPDEERLRVKLQELLKQVEDPAVFGRRNEAWARMSVLRERTRTLDSSQTTSGALGLSDNDEQLDNGVKILRDEQAALAYLIDVVRQDSDRVNEVLSRVRERISASQSAQI</sequence>
<evidence type="ECO:0000313" key="6">
    <source>
        <dbReference type="EMBL" id="ODV91146.1"/>
    </source>
</evidence>
<dbReference type="Proteomes" id="UP000095023">
    <property type="component" value="Unassembled WGS sequence"/>
</dbReference>
<dbReference type="GO" id="GO:0044613">
    <property type="term" value="C:nuclear pore central transport channel"/>
    <property type="evidence" value="ECO:0007669"/>
    <property type="project" value="TreeGrafter"/>
</dbReference>
<dbReference type="GO" id="GO:0017056">
    <property type="term" value="F:structural constituent of nuclear pore"/>
    <property type="evidence" value="ECO:0007669"/>
    <property type="project" value="TreeGrafter"/>
</dbReference>
<evidence type="ECO:0000259" key="5">
    <source>
        <dbReference type="Pfam" id="PF13874"/>
    </source>
</evidence>
<proteinExistence type="predicted"/>
<evidence type="ECO:0000256" key="2">
    <source>
        <dbReference type="ARBA" id="ARBA00022448"/>
    </source>
</evidence>
<evidence type="ECO:0000256" key="3">
    <source>
        <dbReference type="ARBA" id="ARBA00023242"/>
    </source>
</evidence>
<dbReference type="GO" id="GO:0006999">
    <property type="term" value="P:nuclear pore organization"/>
    <property type="evidence" value="ECO:0007669"/>
    <property type="project" value="TreeGrafter"/>
</dbReference>
<evidence type="ECO:0000313" key="7">
    <source>
        <dbReference type="Proteomes" id="UP000095023"/>
    </source>
</evidence>
<keyword evidence="7" id="KW-1185">Reference proteome</keyword>
<dbReference type="GO" id="GO:0036228">
    <property type="term" value="P:protein localization to nuclear inner membrane"/>
    <property type="evidence" value="ECO:0007669"/>
    <property type="project" value="TreeGrafter"/>
</dbReference>
<keyword evidence="3" id="KW-0539">Nucleus</keyword>
<evidence type="ECO:0000256" key="1">
    <source>
        <dbReference type="ARBA" id="ARBA00004123"/>
    </source>
</evidence>
<name>A0A1E4THC2_9ASCO</name>
<dbReference type="Pfam" id="PF13874">
    <property type="entry name" value="Nup54"/>
    <property type="match status" value="1"/>
</dbReference>
<gene>
    <name evidence="6" type="ORF">CANCADRAFT_57479</name>
</gene>
<reference evidence="7" key="1">
    <citation type="submission" date="2016-02" db="EMBL/GenBank/DDBJ databases">
        <title>Comparative genomics of biotechnologically important yeasts.</title>
        <authorList>
            <consortium name="DOE Joint Genome Institute"/>
            <person name="Riley R."/>
            <person name="Haridas S."/>
            <person name="Wolfe K.H."/>
            <person name="Lopes M.R."/>
            <person name="Hittinger C.T."/>
            <person name="Goker M."/>
            <person name="Salamov A."/>
            <person name="Wisecaver J."/>
            <person name="Long T.M."/>
            <person name="Aerts A.L."/>
            <person name="Barry K."/>
            <person name="Choi C."/>
            <person name="Clum A."/>
            <person name="Coughlan A.Y."/>
            <person name="Deshpande S."/>
            <person name="Douglass A.P."/>
            <person name="Hanson S.J."/>
            <person name="Klenk H.-P."/>
            <person name="Labutti K."/>
            <person name="Lapidus A."/>
            <person name="Lindquist E."/>
            <person name="Lipzen A."/>
            <person name="Meier-Kolthoff J.P."/>
            <person name="Ohm R.A."/>
            <person name="Otillar R.P."/>
            <person name="Pangilinan J."/>
            <person name="Peng Y."/>
            <person name="Rokas A."/>
            <person name="Rosa C.A."/>
            <person name="Scheuner C."/>
            <person name="Sibirny A.A."/>
            <person name="Slot J.C."/>
            <person name="Stielow J.B."/>
            <person name="Sun H."/>
            <person name="Kurtzman C.P."/>
            <person name="Blackwell M."/>
            <person name="Jeffries T.W."/>
            <person name="Grigoriev I.V."/>
        </authorList>
    </citation>
    <scope>NUCLEOTIDE SEQUENCE [LARGE SCALE GENOMIC DNA]</scope>
    <source>
        <strain evidence="7">NRRL Y-17796</strain>
    </source>
</reference>
<dbReference type="GO" id="GO:0006607">
    <property type="term" value="P:NLS-bearing protein import into nucleus"/>
    <property type="evidence" value="ECO:0007669"/>
    <property type="project" value="TreeGrafter"/>
</dbReference>
<feature type="region of interest" description="Disordered" evidence="4">
    <location>
        <begin position="36"/>
        <end position="60"/>
    </location>
</feature>
<dbReference type="OrthoDB" id="6162375at2759"/>
<keyword evidence="2" id="KW-0813">Transport</keyword>
<dbReference type="PANTHER" id="PTHR13000:SF0">
    <property type="entry name" value="NUCLEOPORIN P54"/>
    <property type="match status" value="1"/>
</dbReference>
<comment type="subcellular location">
    <subcellularLocation>
        <location evidence="1">Nucleus</location>
    </subcellularLocation>
</comment>
<protein>
    <recommendedName>
        <fullName evidence="5">Nucleoporin Nup54 alpha-helical domain-containing protein</fullName>
    </recommendedName>
</protein>
<organism evidence="6 7">
    <name type="scientific">Tortispora caseinolytica NRRL Y-17796</name>
    <dbReference type="NCBI Taxonomy" id="767744"/>
    <lineage>
        <taxon>Eukaryota</taxon>
        <taxon>Fungi</taxon>
        <taxon>Dikarya</taxon>
        <taxon>Ascomycota</taxon>
        <taxon>Saccharomycotina</taxon>
        <taxon>Trigonopsidomycetes</taxon>
        <taxon>Trigonopsidales</taxon>
        <taxon>Trigonopsidaceae</taxon>
        <taxon>Tortispora</taxon>
    </lineage>
</organism>
<dbReference type="GO" id="GO:0034399">
    <property type="term" value="C:nuclear periphery"/>
    <property type="evidence" value="ECO:0007669"/>
    <property type="project" value="EnsemblFungi"/>
</dbReference>
<accession>A0A1E4THC2</accession>
<feature type="domain" description="Nucleoporin Nup54 alpha-helical" evidence="5">
    <location>
        <begin position="97"/>
        <end position="234"/>
    </location>
</feature>
<dbReference type="InterPro" id="IPR024864">
    <property type="entry name" value="Nup54/Nup57/Nup44"/>
</dbReference>
<dbReference type="InterPro" id="IPR025712">
    <property type="entry name" value="Nup54_alpha-helical_dom"/>
</dbReference>
<dbReference type="Gene3D" id="1.20.5.490">
    <property type="entry name" value="Single helix bin"/>
    <property type="match status" value="1"/>
</dbReference>
<dbReference type="AlphaFoldDB" id="A0A1E4THC2"/>
<evidence type="ECO:0000256" key="4">
    <source>
        <dbReference type="SAM" id="MobiDB-lite"/>
    </source>
</evidence>
<dbReference type="EMBL" id="KV453842">
    <property type="protein sequence ID" value="ODV91146.1"/>
    <property type="molecule type" value="Genomic_DNA"/>
</dbReference>